<evidence type="ECO:0000256" key="19">
    <source>
        <dbReference type="SAM" id="MobiDB-lite"/>
    </source>
</evidence>
<keyword evidence="5" id="KW-0165">Cleavage on pair of basic residues</keyword>
<name>A0A7D9NJT7_XENTR</name>
<evidence type="ECO:0000256" key="8">
    <source>
        <dbReference type="ARBA" id="ARBA00022801"/>
    </source>
</evidence>
<feature type="region of interest" description="Disordered" evidence="19">
    <location>
        <begin position="1080"/>
        <end position="1107"/>
    </location>
</feature>
<comment type="subunit">
    <text evidence="15">Identified in the spliceosome B complex. Identified in the spliceosome C complex. Found in a pre-mRNA splicing complex with SFRS4, SFRS5, SNRNP70, SNRPA1, SRRM1 and SRRM2. Found in a pre-mRNA exonic splicing enhancer (ESE) complex with SNRNP70, SNRPA1, SRRM1 and TRA2B. Contributes to the binding of stem loop IV of U2 snRNA with SNRPB2.</text>
</comment>
<protein>
    <submittedName>
        <fullName evidence="22">Proprotein convertase subtilisin/kexin type 6</fullName>
    </submittedName>
</protein>
<dbReference type="GeneTree" id="ENSGT00940000159506"/>
<keyword evidence="11" id="KW-0325">Glycoprotein</keyword>
<evidence type="ECO:0000256" key="5">
    <source>
        <dbReference type="ARBA" id="ARBA00022685"/>
    </source>
</evidence>
<feature type="active site" description="Charge relay system" evidence="16 17">
    <location>
        <position position="201"/>
    </location>
</feature>
<dbReference type="FunCoup" id="A0A7D9NJT7">
    <property type="interactions" value="315"/>
</dbReference>
<dbReference type="FunFam" id="3.80.10.10:FF:000026">
    <property type="entry name" value="U2 small nuclear ribonucleoprotein A"/>
    <property type="match status" value="1"/>
</dbReference>
<keyword evidence="3" id="KW-0433">Leucine-rich repeat</keyword>
<reference evidence="22" key="2">
    <citation type="submission" date="2011-06" db="UniProtKB">
        <authorList>
            <consortium name="Ensembl"/>
        </authorList>
    </citation>
    <scope>IDENTIFICATION</scope>
</reference>
<dbReference type="PROSITE" id="PS00137">
    <property type="entry name" value="SUBTILASE_HIS"/>
    <property type="match status" value="1"/>
</dbReference>
<keyword evidence="6 20" id="KW-0732">Signal</keyword>
<evidence type="ECO:0000256" key="2">
    <source>
        <dbReference type="ARBA" id="ARBA00011073"/>
    </source>
</evidence>
<dbReference type="PANTHER" id="PTHR42884:SF8">
    <property type="entry name" value="PROPROTEIN CONVERTASE SUBTILISIN_KEXIN TYPE 6"/>
    <property type="match status" value="1"/>
</dbReference>
<dbReference type="InParanoid" id="A0A7D9NJT7"/>
<evidence type="ECO:0000256" key="14">
    <source>
        <dbReference type="ARBA" id="ARBA00056565"/>
    </source>
</evidence>
<feature type="active site" description="Charge relay system" evidence="16 17">
    <location>
        <position position="375"/>
    </location>
</feature>
<keyword evidence="7" id="KW-0677">Repeat</keyword>
<dbReference type="FunFam" id="3.40.50.200:FF:000002">
    <property type="entry name" value="Proprotein convertase subtilisin/kexin type 5"/>
    <property type="match status" value="1"/>
</dbReference>
<evidence type="ECO:0000256" key="20">
    <source>
        <dbReference type="SAM" id="SignalP"/>
    </source>
</evidence>
<dbReference type="InterPro" id="IPR000209">
    <property type="entry name" value="Peptidase_S8/S53_dom"/>
</dbReference>
<evidence type="ECO:0000256" key="15">
    <source>
        <dbReference type="ARBA" id="ARBA00062740"/>
    </source>
</evidence>
<dbReference type="InterPro" id="IPR023827">
    <property type="entry name" value="Peptidase_S8_Asp-AS"/>
</dbReference>
<dbReference type="SMART" id="SM00365">
    <property type="entry name" value="LRR_SD22"/>
    <property type="match status" value="3"/>
</dbReference>
<dbReference type="Gene3D" id="2.60.120.260">
    <property type="entry name" value="Galactose-binding domain-like"/>
    <property type="match status" value="1"/>
</dbReference>
<dbReference type="InterPro" id="IPR015500">
    <property type="entry name" value="Peptidase_S8_subtilisin-rel"/>
</dbReference>
<evidence type="ECO:0000256" key="6">
    <source>
        <dbReference type="ARBA" id="ARBA00022729"/>
    </source>
</evidence>
<feature type="chain" id="PRO_5030163050" evidence="20">
    <location>
        <begin position="19"/>
        <end position="1107"/>
    </location>
</feature>
<dbReference type="SMART" id="SM00261">
    <property type="entry name" value="FU"/>
    <property type="match status" value="5"/>
</dbReference>
<evidence type="ECO:0000256" key="12">
    <source>
        <dbReference type="ARBA" id="ARBA00023242"/>
    </source>
</evidence>
<dbReference type="GO" id="GO:0004252">
    <property type="term" value="F:serine-type endopeptidase activity"/>
    <property type="evidence" value="ECO:0007669"/>
    <property type="project" value="UniProtKB-UniRule"/>
</dbReference>
<dbReference type="InterPro" id="IPR003603">
    <property type="entry name" value="U2A'_phosphoprotein32A_C"/>
</dbReference>
<comment type="similarity">
    <text evidence="13">Belongs to the U2 small nuclear ribonucleoprotein A family.</text>
</comment>
<evidence type="ECO:0000256" key="7">
    <source>
        <dbReference type="ARBA" id="ARBA00022737"/>
    </source>
</evidence>
<dbReference type="Pfam" id="PF14580">
    <property type="entry name" value="LRR_9"/>
    <property type="match status" value="1"/>
</dbReference>
<dbReference type="CDD" id="cd04059">
    <property type="entry name" value="Peptidases_S8_Protein_convertases_Kexins_Furin-like"/>
    <property type="match status" value="1"/>
</dbReference>
<dbReference type="InterPro" id="IPR036852">
    <property type="entry name" value="Peptidase_S8/S53_dom_sf"/>
</dbReference>
<feature type="active site" description="Charge relay system" evidence="16 17">
    <location>
        <position position="160"/>
    </location>
</feature>
<keyword evidence="10" id="KW-0865">Zymogen</keyword>
<dbReference type="Gene3D" id="3.40.50.200">
    <property type="entry name" value="Peptidase S8/S53 domain"/>
    <property type="match status" value="1"/>
</dbReference>
<dbReference type="InterPro" id="IPR008979">
    <property type="entry name" value="Galactose-bd-like_sf"/>
</dbReference>
<evidence type="ECO:0000256" key="13">
    <source>
        <dbReference type="ARBA" id="ARBA00024196"/>
    </source>
</evidence>
<evidence type="ECO:0000313" key="22">
    <source>
        <dbReference type="Ensembl" id="ENSXETP00000014602"/>
    </source>
</evidence>
<dbReference type="PROSITE" id="PS00138">
    <property type="entry name" value="SUBTILASE_SER"/>
    <property type="match status" value="1"/>
</dbReference>
<evidence type="ECO:0000256" key="16">
    <source>
        <dbReference type="PIRSR" id="PIRSR615500-1"/>
    </source>
</evidence>
<dbReference type="InterPro" id="IPR032815">
    <property type="entry name" value="S8_pro-domain"/>
</dbReference>
<keyword evidence="4 17" id="KW-0645">Protease</keyword>
<dbReference type="Pfam" id="PF01483">
    <property type="entry name" value="P_proprotein"/>
    <property type="match status" value="1"/>
</dbReference>
<gene>
    <name evidence="22" type="primary">pcsk6</name>
</gene>
<evidence type="ECO:0000256" key="4">
    <source>
        <dbReference type="ARBA" id="ARBA00022670"/>
    </source>
</evidence>
<feature type="domain" description="P/Homo B" evidence="21">
    <location>
        <begin position="450"/>
        <end position="590"/>
    </location>
</feature>
<dbReference type="FunFam" id="3.30.70.850:FF:000001">
    <property type="entry name" value="Proprotein convertase subtilisin/kexin type 5"/>
    <property type="match status" value="1"/>
</dbReference>
<dbReference type="InterPro" id="IPR022398">
    <property type="entry name" value="Peptidase_S8_His-AS"/>
</dbReference>
<dbReference type="Ensembl" id="ENSXETT00000014602">
    <property type="protein sequence ID" value="ENSXETP00000014602"/>
    <property type="gene ID" value="ENSXETG00000006663"/>
</dbReference>
<dbReference type="InterPro" id="IPR006212">
    <property type="entry name" value="Furin_repeat"/>
</dbReference>
<dbReference type="PROSITE" id="PS51829">
    <property type="entry name" value="P_HOMO_B"/>
    <property type="match status" value="1"/>
</dbReference>
<dbReference type="InterPro" id="IPR009030">
    <property type="entry name" value="Growth_fac_rcpt_cys_sf"/>
</dbReference>
<dbReference type="PROSITE" id="PS51450">
    <property type="entry name" value="LRR"/>
    <property type="match status" value="1"/>
</dbReference>
<dbReference type="AlphaFoldDB" id="A0A7D9NJT7"/>
<evidence type="ECO:0000256" key="1">
    <source>
        <dbReference type="ARBA" id="ARBA00004123"/>
    </source>
</evidence>
<dbReference type="Pfam" id="PF00082">
    <property type="entry name" value="Peptidase_S8"/>
    <property type="match status" value="1"/>
</dbReference>
<dbReference type="CDD" id="cd00064">
    <property type="entry name" value="FU"/>
    <property type="match status" value="5"/>
</dbReference>
<keyword evidence="12" id="KW-0539">Nucleus</keyword>
<dbReference type="GO" id="GO:0030532">
    <property type="term" value="C:small nuclear ribonucleoprotein complex"/>
    <property type="evidence" value="ECO:0007669"/>
    <property type="project" value="UniProtKB-ARBA"/>
</dbReference>
<evidence type="ECO:0000259" key="21">
    <source>
        <dbReference type="PROSITE" id="PS51829"/>
    </source>
</evidence>
<dbReference type="Pfam" id="PF14843">
    <property type="entry name" value="GF_recep_IV"/>
    <property type="match status" value="1"/>
</dbReference>
<dbReference type="InterPro" id="IPR000742">
    <property type="entry name" value="EGF"/>
</dbReference>
<dbReference type="PROSITE" id="PS00136">
    <property type="entry name" value="SUBTILASE_ASP"/>
    <property type="match status" value="1"/>
</dbReference>
<dbReference type="Gene3D" id="3.30.70.850">
    <property type="entry name" value="Peptidase S8, pro-domain"/>
    <property type="match status" value="1"/>
</dbReference>
<dbReference type="InterPro" id="IPR023828">
    <property type="entry name" value="Peptidase_S8_Ser-AS"/>
</dbReference>
<dbReference type="InterPro" id="IPR032778">
    <property type="entry name" value="GF_recep_IV"/>
</dbReference>
<dbReference type="FunFam" id="2.60.120.260:FF:000006">
    <property type="entry name" value="Proprotein convertase subtilisin/kexin type 5"/>
    <property type="match status" value="1"/>
</dbReference>
<dbReference type="Xenbase" id="XB-GENE-979058">
    <property type="gene designation" value="pcsk6"/>
</dbReference>
<dbReference type="SMART" id="SM00181">
    <property type="entry name" value="EGF"/>
    <property type="match status" value="5"/>
</dbReference>
<evidence type="ECO:0000256" key="17">
    <source>
        <dbReference type="PROSITE-ProRule" id="PRU01240"/>
    </source>
</evidence>
<comment type="function">
    <text evidence="14">Involved in pre-mRNA splicing as component of the spliceosome. Associated with sn-RNP U2, where it contributes to the binding of stem loop IV of U2 snRNA.</text>
</comment>
<dbReference type="Gene3D" id="3.80.10.10">
    <property type="entry name" value="Ribonuclease Inhibitor"/>
    <property type="match status" value="1"/>
</dbReference>
<evidence type="ECO:0000256" key="9">
    <source>
        <dbReference type="ARBA" id="ARBA00022825"/>
    </source>
</evidence>
<dbReference type="SUPFAM" id="SSF52058">
    <property type="entry name" value="L domain-like"/>
    <property type="match status" value="1"/>
</dbReference>
<feature type="compositionally biased region" description="Acidic residues" evidence="19">
    <location>
        <begin position="1092"/>
        <end position="1107"/>
    </location>
</feature>
<dbReference type="Bgee" id="ENSXETG00000006663">
    <property type="expression patterns" value="Expressed in 4-cell stage embryo and 9 other cell types or tissues"/>
</dbReference>
<feature type="signal peptide" evidence="20">
    <location>
        <begin position="1"/>
        <end position="18"/>
    </location>
</feature>
<keyword evidence="9 17" id="KW-0720">Serine protease</keyword>
<dbReference type="PANTHER" id="PTHR42884">
    <property type="entry name" value="PROPROTEIN CONVERTASE SUBTILISIN/KEXIN-RELATED"/>
    <property type="match status" value="1"/>
</dbReference>
<evidence type="ECO:0000256" key="3">
    <source>
        <dbReference type="ARBA" id="ARBA00022614"/>
    </source>
</evidence>
<dbReference type="SMART" id="SM00446">
    <property type="entry name" value="LRRcap"/>
    <property type="match status" value="1"/>
</dbReference>
<comment type="subcellular location">
    <subcellularLocation>
        <location evidence="1">Nucleus</location>
    </subcellularLocation>
</comment>
<comment type="similarity">
    <text evidence="2 17 18">Belongs to the peptidase S8 family.</text>
</comment>
<dbReference type="InterPro" id="IPR034182">
    <property type="entry name" value="Kexin/furin"/>
</dbReference>
<dbReference type="InterPro" id="IPR001611">
    <property type="entry name" value="Leu-rich_rpt"/>
</dbReference>
<dbReference type="GO" id="GO:0006508">
    <property type="term" value="P:proteolysis"/>
    <property type="evidence" value="ECO:0007669"/>
    <property type="project" value="UniProtKB-KW"/>
</dbReference>
<reference evidence="22" key="1">
    <citation type="journal article" date="2010" name="Science">
        <title>The genome of the Western clawed frog Xenopus tropicalis.</title>
        <authorList>
            <person name="Hellsten U."/>
            <person name="Harland R.M."/>
            <person name="Gilchrist M.J."/>
            <person name="Hendrix D."/>
            <person name="Jurka J."/>
            <person name="Kapitonov V."/>
            <person name="Ovcharenko I."/>
            <person name="Putnam N.H."/>
            <person name="Shu S."/>
            <person name="Taher L."/>
            <person name="Blitz I.L."/>
            <person name="Blumberg B."/>
            <person name="Dichmann D.S."/>
            <person name="Dubchak I."/>
            <person name="Amaya E."/>
            <person name="Detter J.C."/>
            <person name="Fletcher R."/>
            <person name="Gerhard D.S."/>
            <person name="Goodstein D."/>
            <person name="Graves T."/>
            <person name="Grigoriev I.V."/>
            <person name="Grimwood J."/>
            <person name="Kawashima T."/>
            <person name="Lindquist E."/>
            <person name="Lucas S.M."/>
            <person name="Mead P.E."/>
            <person name="Mitros T."/>
            <person name="Ogino H."/>
            <person name="Ohta Y."/>
            <person name="Poliakov A.V."/>
            <person name="Pollet N."/>
            <person name="Robert J."/>
            <person name="Salamov A."/>
            <person name="Sater A.K."/>
            <person name="Schmutz J."/>
            <person name="Terry A."/>
            <person name="Vize P.D."/>
            <person name="Warren W.C."/>
            <person name="Wells D."/>
            <person name="Wills A."/>
            <person name="Wilson R.K."/>
            <person name="Zimmerman L.B."/>
            <person name="Zorn A.M."/>
            <person name="Grainger R."/>
            <person name="Grammer T."/>
            <person name="Khokha M.K."/>
            <person name="Richardson P.M."/>
            <person name="Rokhsar D.S."/>
        </authorList>
    </citation>
    <scope>NUCLEOTIDE SEQUENCE [LARGE SCALE GENOMIC DNA]</scope>
    <source>
        <strain evidence="22">Nigerian</strain>
    </source>
</reference>
<keyword evidence="8 17" id="KW-0378">Hydrolase</keyword>
<dbReference type="PRINTS" id="PR00723">
    <property type="entry name" value="SUBTILISIN"/>
</dbReference>
<evidence type="ECO:0000256" key="11">
    <source>
        <dbReference type="ARBA" id="ARBA00023180"/>
    </source>
</evidence>
<evidence type="ECO:0000256" key="10">
    <source>
        <dbReference type="ARBA" id="ARBA00023145"/>
    </source>
</evidence>
<dbReference type="Pfam" id="PF16470">
    <property type="entry name" value="S8_pro-domain"/>
    <property type="match status" value="1"/>
</dbReference>
<dbReference type="InterPro" id="IPR038466">
    <property type="entry name" value="S8_pro-domain_sf"/>
</dbReference>
<proteinExistence type="inferred from homology"/>
<evidence type="ECO:0000256" key="18">
    <source>
        <dbReference type="RuleBase" id="RU003355"/>
    </source>
</evidence>
<dbReference type="SUPFAM" id="SSF49785">
    <property type="entry name" value="Galactose-binding domain-like"/>
    <property type="match status" value="1"/>
</dbReference>
<dbReference type="InterPro" id="IPR032675">
    <property type="entry name" value="LRR_dom_sf"/>
</dbReference>
<dbReference type="SUPFAM" id="SSF52743">
    <property type="entry name" value="Subtilisin-like"/>
    <property type="match status" value="1"/>
</dbReference>
<dbReference type="SUPFAM" id="SSF57184">
    <property type="entry name" value="Growth factor receptor domain"/>
    <property type="match status" value="2"/>
</dbReference>
<feature type="compositionally biased region" description="Basic and acidic residues" evidence="19">
    <location>
        <begin position="177"/>
        <end position="200"/>
    </location>
</feature>
<feature type="region of interest" description="Disordered" evidence="19">
    <location>
        <begin position="167"/>
        <end position="200"/>
    </location>
</feature>
<dbReference type="PROSITE" id="PS51892">
    <property type="entry name" value="SUBTILASE"/>
    <property type="match status" value="1"/>
</dbReference>
<dbReference type="InterPro" id="IPR002884">
    <property type="entry name" value="P_dom"/>
</dbReference>
<dbReference type="SUPFAM" id="SSF54897">
    <property type="entry name" value="Protease propeptides/inhibitors"/>
    <property type="match status" value="1"/>
</dbReference>
<sequence length="1107" mass="122864">MLPTTGRLLLLFLPACLAANPRTVFSNHWAVRIPGGPEVAAELAAQYGYLSLGQIGNLENYYHFYHSRTIKRSTYASRGTHSFLRMHPKVEWMQQQEVKKRVKRHVRTDPNLVNFNDPIWPNMWYLHCSDKSSRCRSEMNVMSAWQRGYTGKNVVVSILDDGVEKNHPDLIQNYDPHASHDVNGDDQDPSPRYDASNENKHGTRCAGEVAASANNSHCIVGIAYNARIGGIRMLDGDVTDVVEAKSLGVRPDYIDIYSSSWGPDDDGKTVDGPGPLARKAFEDGIKKGRKGLGSIFVWASGNGGREGDYCSCDGYTNSIYTISISSTTENGYKPWYLEECASTLATTYSSGAFYERKIVTTDLRQGCTDDHTGTSVSAPMVAGVIALALEANPVLNWRDVQHLLVKTSRSVHLRAPDWKTNGAGRKVSHLYGFGLVDADAMVVEAKKWRTVPPQHVCIGASDRRPRFIRAVQLIRTTTQTNACVDNAGHYVAYLEHVVVRVTISHPRRGDLQIYLISPSGTKSQLLAKRTFDSSNEGFKNWEFMTVHCWGEKAEGEWTLEIHDSSSQLRNPEIQGKLKEWTLIFYGTSEHPYNHIGTQHSRIRTLDISATDLEPSKSTVIQSHLEFIDEEEEYSGPCHPECGDRGCDGPTAEQCLNCVHYSLGSVKAGRRCVSSCPSGFMADVAGRRCRRCFRGCEACIGRGHNQCSSCKRGFYLQLDSSSCAFSCPLGTYADENLKKCIRCQQNCKKCFGSSDKCTFCKDGFSLLGSLCVPECEQGTFYNTVLMKCEKCHSSCHTCMGSGKEQCTQCARDFHLHEWRCVPACSPGFYSEDVPGLPHKVCRRCEDNCVSCEASGRNCVRCREGFSLLSGSCVSNNTCNNGYKIPVIENLGATLDQFDTIDCSDNEIRKLDGFPLLKRLKTLLLNNNRICRIGEGIEHALPNLTELILTNNSITELGDLDNLSPCKHLTYISLLRNPVTNKRHYRMYVIYKIPQVRVLDFEKVKQSEREEAANMFKGKRGAQLAKDIAKRSKTFVPGAGLPTEKKKAGPSPGDVEAIKNAIANATTLAEVERLNGLLQSGQIPGKDHVLATSEEAEEEMDEDVVTNGS</sequence>
<dbReference type="Gene3D" id="2.10.220.10">
    <property type="entry name" value="Hormone Receptor, Insulin-like Growth Factor Receptor 1, Chain A, domain 2"/>
    <property type="match status" value="4"/>
</dbReference>
<organism evidence="22">
    <name type="scientific">Xenopus tropicalis</name>
    <name type="common">Western clawed frog</name>
    <name type="synonym">Silurana tropicalis</name>
    <dbReference type="NCBI Taxonomy" id="8364"/>
    <lineage>
        <taxon>Eukaryota</taxon>
        <taxon>Metazoa</taxon>
        <taxon>Chordata</taxon>
        <taxon>Craniata</taxon>
        <taxon>Vertebrata</taxon>
        <taxon>Euteleostomi</taxon>
        <taxon>Amphibia</taxon>
        <taxon>Batrachia</taxon>
        <taxon>Anura</taxon>
        <taxon>Pipoidea</taxon>
        <taxon>Pipidae</taxon>
        <taxon>Xenopodinae</taxon>
        <taxon>Xenopus</taxon>
        <taxon>Silurana</taxon>
    </lineage>
</organism>
<accession>A0A7D9NJT7</accession>